<organism evidence="7 8">
    <name type="scientific">Streptomyces sanyensis</name>
    <dbReference type="NCBI Taxonomy" id="568869"/>
    <lineage>
        <taxon>Bacteria</taxon>
        <taxon>Bacillati</taxon>
        <taxon>Actinomycetota</taxon>
        <taxon>Actinomycetes</taxon>
        <taxon>Kitasatosporales</taxon>
        <taxon>Streptomycetaceae</taxon>
        <taxon>Streptomyces</taxon>
    </lineage>
</organism>
<accession>A0ABP9A254</accession>
<proteinExistence type="predicted"/>
<dbReference type="Pfam" id="PF13545">
    <property type="entry name" value="HTH_Crp_2"/>
    <property type="match status" value="1"/>
</dbReference>
<dbReference type="InterPro" id="IPR012318">
    <property type="entry name" value="HTH_CRP"/>
</dbReference>
<evidence type="ECO:0000256" key="3">
    <source>
        <dbReference type="ARBA" id="ARBA00023163"/>
    </source>
</evidence>
<dbReference type="InterPro" id="IPR000595">
    <property type="entry name" value="cNMP-bd_dom"/>
</dbReference>
<dbReference type="InterPro" id="IPR036388">
    <property type="entry name" value="WH-like_DNA-bd_sf"/>
</dbReference>
<dbReference type="PROSITE" id="PS50042">
    <property type="entry name" value="CNMP_BINDING_3"/>
    <property type="match status" value="1"/>
</dbReference>
<keyword evidence="8" id="KW-1185">Reference proteome</keyword>
<dbReference type="PROSITE" id="PS51063">
    <property type="entry name" value="HTH_CRP_2"/>
    <property type="match status" value="1"/>
</dbReference>
<dbReference type="Proteomes" id="UP001501147">
    <property type="component" value="Unassembled WGS sequence"/>
</dbReference>
<dbReference type="CDD" id="cd00038">
    <property type="entry name" value="CAP_ED"/>
    <property type="match status" value="1"/>
</dbReference>
<dbReference type="SUPFAM" id="SSF51206">
    <property type="entry name" value="cAMP-binding domain-like"/>
    <property type="match status" value="1"/>
</dbReference>
<evidence type="ECO:0000313" key="8">
    <source>
        <dbReference type="Proteomes" id="UP001501147"/>
    </source>
</evidence>
<dbReference type="InterPro" id="IPR018490">
    <property type="entry name" value="cNMP-bd_dom_sf"/>
</dbReference>
<reference evidence="8" key="1">
    <citation type="journal article" date="2019" name="Int. J. Syst. Evol. Microbiol.">
        <title>The Global Catalogue of Microorganisms (GCM) 10K type strain sequencing project: providing services to taxonomists for standard genome sequencing and annotation.</title>
        <authorList>
            <consortium name="The Broad Institute Genomics Platform"/>
            <consortium name="The Broad Institute Genome Sequencing Center for Infectious Disease"/>
            <person name="Wu L."/>
            <person name="Ma J."/>
        </authorList>
    </citation>
    <scope>NUCLEOTIDE SEQUENCE [LARGE SCALE GENOMIC DNA]</scope>
    <source>
        <strain evidence="8">JCM 18324</strain>
    </source>
</reference>
<dbReference type="InterPro" id="IPR036390">
    <property type="entry name" value="WH_DNA-bd_sf"/>
</dbReference>
<evidence type="ECO:0000259" key="6">
    <source>
        <dbReference type="PROSITE" id="PS51063"/>
    </source>
</evidence>
<dbReference type="Pfam" id="PF00027">
    <property type="entry name" value="cNMP_binding"/>
    <property type="match status" value="1"/>
</dbReference>
<feature type="domain" description="Cyclic nucleotide-binding" evidence="5">
    <location>
        <begin position="50"/>
        <end position="133"/>
    </location>
</feature>
<gene>
    <name evidence="7" type="ORF">GCM10023329_18450</name>
</gene>
<dbReference type="SUPFAM" id="SSF46785">
    <property type="entry name" value="Winged helix' DNA-binding domain"/>
    <property type="match status" value="1"/>
</dbReference>
<dbReference type="InterPro" id="IPR050397">
    <property type="entry name" value="Env_Response_Regulators"/>
</dbReference>
<evidence type="ECO:0000256" key="2">
    <source>
        <dbReference type="ARBA" id="ARBA00023125"/>
    </source>
</evidence>
<feature type="domain" description="HTH crp-type" evidence="6">
    <location>
        <begin position="167"/>
        <end position="240"/>
    </location>
</feature>
<feature type="region of interest" description="Disordered" evidence="4">
    <location>
        <begin position="1"/>
        <end position="34"/>
    </location>
</feature>
<dbReference type="InterPro" id="IPR014710">
    <property type="entry name" value="RmlC-like_jellyroll"/>
</dbReference>
<evidence type="ECO:0008006" key="9">
    <source>
        <dbReference type="Google" id="ProtNLM"/>
    </source>
</evidence>
<evidence type="ECO:0000256" key="4">
    <source>
        <dbReference type="SAM" id="MobiDB-lite"/>
    </source>
</evidence>
<dbReference type="PANTHER" id="PTHR24567:SF68">
    <property type="entry name" value="DNA-BINDING TRANSCRIPTIONAL DUAL REGULATOR CRP"/>
    <property type="match status" value="1"/>
</dbReference>
<dbReference type="PANTHER" id="PTHR24567">
    <property type="entry name" value="CRP FAMILY TRANSCRIPTIONAL REGULATORY PROTEIN"/>
    <property type="match status" value="1"/>
</dbReference>
<keyword evidence="1" id="KW-0805">Transcription regulation</keyword>
<keyword evidence="2" id="KW-0238">DNA-binding</keyword>
<sequence>MIASVRRAGSGAIPCTDDSPAIPRIPASTPGEERDFSTRVAHRIAASDGSLPTVSIARGQHVYNCTQRDRNLYLVKTGQVKTVAITASGKRCLLDLSMPGDLFGEMCLARSYRDETAVAMSNTTLTRISQDLFFATLQAENLFEAFTLHLAGKLSEQQRIIADLVTMESELRLVSRLLQLSRRLGEEHHQGVVISARLTQEELAEMIGTTRSRVGFFLKRLRAAGLITCNRGYITIRSVSRLASFVEERMALDGP</sequence>
<evidence type="ECO:0000313" key="7">
    <source>
        <dbReference type="EMBL" id="GAA4771449.1"/>
    </source>
</evidence>
<comment type="caution">
    <text evidence="7">The sequence shown here is derived from an EMBL/GenBank/DDBJ whole genome shotgun (WGS) entry which is preliminary data.</text>
</comment>
<dbReference type="RefSeq" id="WP_345611895.1">
    <property type="nucleotide sequence ID" value="NZ_BAABJV010000003.1"/>
</dbReference>
<dbReference type="Gene3D" id="2.60.120.10">
    <property type="entry name" value="Jelly Rolls"/>
    <property type="match status" value="1"/>
</dbReference>
<dbReference type="EMBL" id="BAABJV010000003">
    <property type="protein sequence ID" value="GAA4771449.1"/>
    <property type="molecule type" value="Genomic_DNA"/>
</dbReference>
<name>A0ABP9A254_9ACTN</name>
<keyword evidence="3" id="KW-0804">Transcription</keyword>
<dbReference type="Gene3D" id="1.10.10.10">
    <property type="entry name" value="Winged helix-like DNA-binding domain superfamily/Winged helix DNA-binding domain"/>
    <property type="match status" value="1"/>
</dbReference>
<protein>
    <recommendedName>
        <fullName evidence="9">Crp/Fnr family transcriptional regulator</fullName>
    </recommendedName>
</protein>
<dbReference type="SMART" id="SM00419">
    <property type="entry name" value="HTH_CRP"/>
    <property type="match status" value="1"/>
</dbReference>
<evidence type="ECO:0000259" key="5">
    <source>
        <dbReference type="PROSITE" id="PS50042"/>
    </source>
</evidence>
<evidence type="ECO:0000256" key="1">
    <source>
        <dbReference type="ARBA" id="ARBA00023015"/>
    </source>
</evidence>